<keyword evidence="2" id="KW-0472">Membrane</keyword>
<accession>A0A1H5IND7</accession>
<sequence length="254" mass="28058">MNCEEAEVLVHALIDGELDAGHAREVEAHIEGCAHCAALMKEYQEIRQAIAESDVRYKAPLELRRKIEKALPQPQAAPTRRSVLRGFAMGSAVSAMAATGLVAIVLRNDDEQRIENEVVSAHLRSLQAGHLIDVVSTDQHTVKPWFNGKLDVSPPVIDLTAQGFTLIGGRLDYVNAREIGAVVYKRRQHVINLFVAQTASTERKSAKISTLQGFNIRRWSDRGLNYWAVSDLGADELTEFGDKFEGAMRANKEG</sequence>
<name>A0A1H5IND7_9BRAD</name>
<keyword evidence="2" id="KW-0812">Transmembrane</keyword>
<feature type="domain" description="Putative zinc-finger" evidence="1">
    <location>
        <begin position="3"/>
        <end position="37"/>
    </location>
</feature>
<evidence type="ECO:0000313" key="2">
    <source>
        <dbReference type="EMBL" id="SEE41391.1"/>
    </source>
</evidence>
<proteinExistence type="predicted"/>
<protein>
    <submittedName>
        <fullName evidence="2">Transmembrane transcriptional regulator (Anti-sigma factor RsiW)</fullName>
    </submittedName>
</protein>
<dbReference type="RefSeq" id="WP_092125125.1">
    <property type="nucleotide sequence ID" value="NZ_FNTH01000001.1"/>
</dbReference>
<reference evidence="2 3" key="1">
    <citation type="submission" date="2016-10" db="EMBL/GenBank/DDBJ databases">
        <authorList>
            <person name="de Groot N.N."/>
        </authorList>
    </citation>
    <scope>NUCLEOTIDE SEQUENCE [LARGE SCALE GENOMIC DNA]</scope>
    <source>
        <strain evidence="2 3">MT12</strain>
    </source>
</reference>
<dbReference type="Pfam" id="PF13490">
    <property type="entry name" value="zf-HC2"/>
    <property type="match status" value="1"/>
</dbReference>
<dbReference type="OrthoDB" id="7549755at2"/>
<gene>
    <name evidence="2" type="ORF">SAMN05444164_8004</name>
</gene>
<evidence type="ECO:0000313" key="3">
    <source>
        <dbReference type="Proteomes" id="UP000198992"/>
    </source>
</evidence>
<dbReference type="InterPro" id="IPR027383">
    <property type="entry name" value="Znf_put"/>
</dbReference>
<evidence type="ECO:0000259" key="1">
    <source>
        <dbReference type="Pfam" id="PF13490"/>
    </source>
</evidence>
<dbReference type="InterPro" id="IPR041916">
    <property type="entry name" value="Anti_sigma_zinc_sf"/>
</dbReference>
<dbReference type="Gene3D" id="1.10.10.1320">
    <property type="entry name" value="Anti-sigma factor, zinc-finger domain"/>
    <property type="match status" value="1"/>
</dbReference>
<dbReference type="EMBL" id="FNTH01000001">
    <property type="protein sequence ID" value="SEE41391.1"/>
    <property type="molecule type" value="Genomic_DNA"/>
</dbReference>
<dbReference type="Proteomes" id="UP000198992">
    <property type="component" value="Unassembled WGS sequence"/>
</dbReference>
<organism evidence="2 3">
    <name type="scientific">Bradyrhizobium erythrophlei</name>
    <dbReference type="NCBI Taxonomy" id="1437360"/>
    <lineage>
        <taxon>Bacteria</taxon>
        <taxon>Pseudomonadati</taxon>
        <taxon>Pseudomonadota</taxon>
        <taxon>Alphaproteobacteria</taxon>
        <taxon>Hyphomicrobiales</taxon>
        <taxon>Nitrobacteraceae</taxon>
        <taxon>Bradyrhizobium</taxon>
    </lineage>
</organism>
<dbReference type="AlphaFoldDB" id="A0A1H5IND7"/>